<dbReference type="InterPro" id="IPR025724">
    <property type="entry name" value="GAG-pre-integrase_dom"/>
</dbReference>
<organism evidence="2 3">
    <name type="scientific">Cinchona calisaya</name>
    <dbReference type="NCBI Taxonomy" id="153742"/>
    <lineage>
        <taxon>Eukaryota</taxon>
        <taxon>Viridiplantae</taxon>
        <taxon>Streptophyta</taxon>
        <taxon>Embryophyta</taxon>
        <taxon>Tracheophyta</taxon>
        <taxon>Spermatophyta</taxon>
        <taxon>Magnoliopsida</taxon>
        <taxon>eudicotyledons</taxon>
        <taxon>Gunneridae</taxon>
        <taxon>Pentapetalae</taxon>
        <taxon>asterids</taxon>
        <taxon>lamiids</taxon>
        <taxon>Gentianales</taxon>
        <taxon>Rubiaceae</taxon>
        <taxon>Cinchonoideae</taxon>
        <taxon>Cinchoneae</taxon>
        <taxon>Cinchona</taxon>
    </lineage>
</organism>
<dbReference type="Proteomes" id="UP001630127">
    <property type="component" value="Unassembled WGS sequence"/>
</dbReference>
<dbReference type="AlphaFoldDB" id="A0ABD3ASB0"/>
<evidence type="ECO:0000259" key="1">
    <source>
        <dbReference type="Pfam" id="PF13976"/>
    </source>
</evidence>
<feature type="domain" description="GAG-pre-integrase" evidence="1">
    <location>
        <begin position="66"/>
        <end position="129"/>
    </location>
</feature>
<dbReference type="EMBL" id="JBJUIK010000002">
    <property type="protein sequence ID" value="KAL3534112.1"/>
    <property type="molecule type" value="Genomic_DNA"/>
</dbReference>
<proteinExistence type="predicted"/>
<name>A0ABD3ASB0_9GENT</name>
<keyword evidence="3" id="KW-1185">Reference proteome</keyword>
<comment type="caution">
    <text evidence="2">The sequence shown here is derived from an EMBL/GenBank/DDBJ whole genome shotgun (WGS) entry which is preliminary data.</text>
</comment>
<evidence type="ECO:0000313" key="3">
    <source>
        <dbReference type="Proteomes" id="UP001630127"/>
    </source>
</evidence>
<gene>
    <name evidence="2" type="ORF">ACH5RR_002573</name>
</gene>
<dbReference type="Pfam" id="PF13976">
    <property type="entry name" value="gag_pre-integrs"/>
    <property type="match status" value="1"/>
</dbReference>
<protein>
    <recommendedName>
        <fullName evidence="1">GAG-pre-integrase domain-containing protein</fullName>
    </recommendedName>
</protein>
<evidence type="ECO:0000313" key="2">
    <source>
        <dbReference type="EMBL" id="KAL3534112.1"/>
    </source>
</evidence>
<reference evidence="2 3" key="1">
    <citation type="submission" date="2024-11" db="EMBL/GenBank/DDBJ databases">
        <title>A near-complete genome assembly of Cinchona calisaya.</title>
        <authorList>
            <person name="Lian D.C."/>
            <person name="Zhao X.W."/>
            <person name="Wei L."/>
        </authorList>
    </citation>
    <scope>NUCLEOTIDE SEQUENCE [LARGE SCALE GENOMIC DNA]</scope>
    <source>
        <tissue evidence="2">Nenye</tissue>
    </source>
</reference>
<accession>A0ABD3ASB0</accession>
<sequence>MKKTVVNRLYLKQSLYMLRIAEDMKKNLISLGTLEALGFKYTSEDGVLKVIHGVLVVMKAHRSGTLYILQGSDVTSAAVVSTADKSKVDTTKLWEMRLGCMGEKGMSMLNKRDLLCGQSTGMMDFNEHCLWEAKKSLLEISNNSQNKRYFVLHSFRPWGFLVPVYRWCQVHVNFY</sequence>